<evidence type="ECO:0000313" key="2">
    <source>
        <dbReference type="EMBL" id="SDD89237.1"/>
    </source>
</evidence>
<proteinExistence type="predicted"/>
<dbReference type="AlphaFoldDB" id="A0A1G6YHN5"/>
<dbReference type="EMBL" id="FNAC01000109">
    <property type="protein sequence ID" value="SDD89237.1"/>
    <property type="molecule type" value="Genomic_DNA"/>
</dbReference>
<sequence>MKKQVKILGIAFGLFAFSLGFFVSTTAKAQASVGGGDEDWICCQHPLGIGCTDKGGVFWANDIYIPGSQNSCS</sequence>
<dbReference type="RefSeq" id="WP_087941526.1">
    <property type="nucleotide sequence ID" value="NZ_FNAC01000109.1"/>
</dbReference>
<name>A0A1G6YHN5_9BACT</name>
<keyword evidence="1" id="KW-0732">Signal</keyword>
<accession>A0A1G6YHN5</accession>
<evidence type="ECO:0000256" key="1">
    <source>
        <dbReference type="SAM" id="SignalP"/>
    </source>
</evidence>
<organism evidence="2 3">
    <name type="scientific">Algoriphagus faecimaris</name>
    <dbReference type="NCBI Taxonomy" id="686796"/>
    <lineage>
        <taxon>Bacteria</taxon>
        <taxon>Pseudomonadati</taxon>
        <taxon>Bacteroidota</taxon>
        <taxon>Cytophagia</taxon>
        <taxon>Cytophagales</taxon>
        <taxon>Cyclobacteriaceae</taxon>
        <taxon>Algoriphagus</taxon>
    </lineage>
</organism>
<dbReference type="Proteomes" id="UP000199060">
    <property type="component" value="Unassembled WGS sequence"/>
</dbReference>
<feature type="signal peptide" evidence="1">
    <location>
        <begin position="1"/>
        <end position="29"/>
    </location>
</feature>
<reference evidence="3" key="1">
    <citation type="submission" date="2016-10" db="EMBL/GenBank/DDBJ databases">
        <authorList>
            <person name="Varghese N."/>
            <person name="Submissions S."/>
        </authorList>
    </citation>
    <scope>NUCLEOTIDE SEQUENCE [LARGE SCALE GENOMIC DNA]</scope>
    <source>
        <strain evidence="3">DSM 23095</strain>
    </source>
</reference>
<evidence type="ECO:0000313" key="3">
    <source>
        <dbReference type="Proteomes" id="UP000199060"/>
    </source>
</evidence>
<evidence type="ECO:0008006" key="4">
    <source>
        <dbReference type="Google" id="ProtNLM"/>
    </source>
</evidence>
<dbReference type="OrthoDB" id="826725at2"/>
<feature type="chain" id="PRO_5011568688" description="Secreted protein" evidence="1">
    <location>
        <begin position="30"/>
        <end position="73"/>
    </location>
</feature>
<protein>
    <recommendedName>
        <fullName evidence="4">Secreted protein</fullName>
    </recommendedName>
</protein>
<keyword evidence="3" id="KW-1185">Reference proteome</keyword>
<gene>
    <name evidence="2" type="ORF">SAMN04488104_11092</name>
</gene>